<feature type="compositionally biased region" description="Low complexity" evidence="1">
    <location>
        <begin position="7"/>
        <end position="39"/>
    </location>
</feature>
<reference evidence="2" key="1">
    <citation type="submission" date="2021-07" db="EMBL/GenBank/DDBJ databases">
        <authorList>
            <person name="Catto M.A."/>
            <person name="Jacobson A."/>
            <person name="Kennedy G."/>
            <person name="Labadie P."/>
            <person name="Hunt B.G."/>
            <person name="Srinivasan R."/>
        </authorList>
    </citation>
    <scope>NUCLEOTIDE SEQUENCE</scope>
    <source>
        <strain evidence="2">PL_HMW_Pooled</strain>
        <tissue evidence="2">Head</tissue>
    </source>
</reference>
<gene>
    <name evidence="2" type="ORF">KUF71_024018</name>
</gene>
<dbReference type="PANTHER" id="PTHR35841">
    <property type="entry name" value="PHOSPHONATES-BINDING PERIPLASMIC PROTEIN"/>
    <property type="match status" value="1"/>
</dbReference>
<keyword evidence="3" id="KW-1185">Reference proteome</keyword>
<dbReference type="AlphaFoldDB" id="A0AAE1HZC3"/>
<name>A0AAE1HZC3_9NEOP</name>
<sequence>AAGLGRGAPRAPSATARRGAARHGTASTTRTTHSGHEPAACLPWLAPPAPLCPAPLRPALRLATPATPRRLATGGPASRARPVCLSVSDAPAYQLQQLRMSPTPESSSPQLQEQESRMPAGKTKLRLGTYMCPSHPVELYELFMRYLEEELPCEATLMYESRGGGPLPDREDPFTADTLDIAFVTPTAYVKMEDSKNPHVELLPVAAVFKHPRNKDGQPGYFSDIIIHVDYEKHVGKLLDLRGCNWAYSSEHSLSGSAVILKALREQGENASFFGNMMKSGSHLKSVQMVLSKQAEAAAVDANTLSYNKKYLQDKGKDIIVLESFGPLPPYPIVVNSRLNANLKEKITQALLKMHNCRLWGERLSNFGITKLVPNNESVYEKERELRSSIQNTSVSVAYY</sequence>
<feature type="region of interest" description="Disordered" evidence="1">
    <location>
        <begin position="100"/>
        <end position="119"/>
    </location>
</feature>
<dbReference type="SUPFAM" id="SSF53850">
    <property type="entry name" value="Periplasmic binding protein-like II"/>
    <property type="match status" value="1"/>
</dbReference>
<dbReference type="Gene3D" id="3.40.190.10">
    <property type="entry name" value="Periplasmic binding protein-like II"/>
    <property type="match status" value="2"/>
</dbReference>
<organism evidence="2 3">
    <name type="scientific">Frankliniella fusca</name>
    <dbReference type="NCBI Taxonomy" id="407009"/>
    <lineage>
        <taxon>Eukaryota</taxon>
        <taxon>Metazoa</taxon>
        <taxon>Ecdysozoa</taxon>
        <taxon>Arthropoda</taxon>
        <taxon>Hexapoda</taxon>
        <taxon>Insecta</taxon>
        <taxon>Pterygota</taxon>
        <taxon>Neoptera</taxon>
        <taxon>Paraneoptera</taxon>
        <taxon>Thysanoptera</taxon>
        <taxon>Terebrantia</taxon>
        <taxon>Thripoidea</taxon>
        <taxon>Thripidae</taxon>
        <taxon>Frankliniella</taxon>
    </lineage>
</organism>
<evidence type="ECO:0000256" key="1">
    <source>
        <dbReference type="SAM" id="MobiDB-lite"/>
    </source>
</evidence>
<feature type="non-terminal residue" evidence="2">
    <location>
        <position position="400"/>
    </location>
</feature>
<dbReference type="Pfam" id="PF12974">
    <property type="entry name" value="Phosphonate-bd"/>
    <property type="match status" value="1"/>
</dbReference>
<accession>A0AAE1HZC3</accession>
<comment type="caution">
    <text evidence="2">The sequence shown here is derived from an EMBL/GenBank/DDBJ whole genome shotgun (WGS) entry which is preliminary data.</text>
</comment>
<proteinExistence type="predicted"/>
<evidence type="ECO:0000313" key="2">
    <source>
        <dbReference type="EMBL" id="KAK3930662.1"/>
    </source>
</evidence>
<dbReference type="EMBL" id="JAHWGI010001412">
    <property type="protein sequence ID" value="KAK3930662.1"/>
    <property type="molecule type" value="Genomic_DNA"/>
</dbReference>
<reference evidence="2" key="2">
    <citation type="journal article" date="2023" name="BMC Genomics">
        <title>Pest status, molecular evolution, and epigenetic factors derived from the genome assembly of Frankliniella fusca, a thysanopteran phytovirus vector.</title>
        <authorList>
            <person name="Catto M.A."/>
            <person name="Labadie P.E."/>
            <person name="Jacobson A.L."/>
            <person name="Kennedy G.G."/>
            <person name="Srinivasan R."/>
            <person name="Hunt B.G."/>
        </authorList>
    </citation>
    <scope>NUCLEOTIDE SEQUENCE</scope>
    <source>
        <strain evidence="2">PL_HMW_Pooled</strain>
    </source>
</reference>
<feature type="compositionally biased region" description="Low complexity" evidence="1">
    <location>
        <begin position="101"/>
        <end position="113"/>
    </location>
</feature>
<feature type="region of interest" description="Disordered" evidence="1">
    <location>
        <begin position="1"/>
        <end position="39"/>
    </location>
</feature>
<protein>
    <submittedName>
        <fullName evidence="2">ABC transporter phosphonate/phosphite binding protein PhnD2</fullName>
    </submittedName>
</protein>
<dbReference type="PANTHER" id="PTHR35841:SF1">
    <property type="entry name" value="PHOSPHONATES-BINDING PERIPLASMIC PROTEIN"/>
    <property type="match status" value="1"/>
</dbReference>
<evidence type="ECO:0000313" key="3">
    <source>
        <dbReference type="Proteomes" id="UP001219518"/>
    </source>
</evidence>
<dbReference type="Proteomes" id="UP001219518">
    <property type="component" value="Unassembled WGS sequence"/>
</dbReference>